<keyword evidence="5" id="KW-0430">Lectin</keyword>
<dbReference type="SUPFAM" id="SSF51110">
    <property type="entry name" value="alpha-D-mannose-specific plant lectins"/>
    <property type="match status" value="2"/>
</dbReference>
<dbReference type="SMART" id="SM00108">
    <property type="entry name" value="B_lectin"/>
    <property type="match status" value="2"/>
</dbReference>
<dbReference type="FunFam" id="2.90.10.30:FF:000001">
    <property type="entry name" value="Serine/threonine-protein kinase"/>
    <property type="match status" value="1"/>
</dbReference>
<evidence type="ECO:0000256" key="2">
    <source>
        <dbReference type="ARBA" id="ARBA00023157"/>
    </source>
</evidence>
<dbReference type="GO" id="GO:0030246">
    <property type="term" value="F:carbohydrate binding"/>
    <property type="evidence" value="ECO:0007669"/>
    <property type="project" value="UniProtKB-KW"/>
</dbReference>
<dbReference type="FunFam" id="2.90.10.10:FF:000026">
    <property type="entry name" value="Serine/threonine-protein kinase"/>
    <property type="match status" value="1"/>
</dbReference>
<evidence type="ECO:0000256" key="3">
    <source>
        <dbReference type="ARBA" id="ARBA00023180"/>
    </source>
</evidence>
<dbReference type="PANTHER" id="PTHR47976">
    <property type="entry name" value="G-TYPE LECTIN S-RECEPTOR-LIKE SERINE/THREONINE-PROTEIN KINASE SD2-5"/>
    <property type="match status" value="1"/>
</dbReference>
<proteinExistence type="predicted"/>
<name>A0A6A1WE59_9ROSI</name>
<sequence>MWLSRSGLYAFGFYKQGNDYAIGIFLAGIPEKTVVWTANRDEPLVSSNATLLFETDGSLLLQGTGGRVVIAASIGAASSASMLNSGNFVLYNSSQQIIWQSFDYPTDTILSSQRLLAGQQLLSSISESDHSTGIFRLKMQSDGNLVQYPVDTPDTAPYAYYASGTNGWGDKGTLNLDADGYLYLLNGTGYNMKNLTNGGYTTTETIYLMRIDADGIFRLYSHNLKQSGDWSIRWSSSSDKVRS</sequence>
<comment type="caution">
    <text evidence="5">The sequence shown here is derived from an EMBL/GenBank/DDBJ whole genome shotgun (WGS) entry which is preliminary data.</text>
</comment>
<dbReference type="Proteomes" id="UP000516437">
    <property type="component" value="Chromosome 2"/>
</dbReference>
<dbReference type="PANTHER" id="PTHR47976:SF7">
    <property type="entry name" value="RECEPTOR-LIKE SERINE_THREONINE-PROTEIN KINASE"/>
    <property type="match status" value="1"/>
</dbReference>
<gene>
    <name evidence="5" type="ORF">CJ030_MR2G012468</name>
</gene>
<evidence type="ECO:0000256" key="1">
    <source>
        <dbReference type="ARBA" id="ARBA00022729"/>
    </source>
</evidence>
<keyword evidence="5" id="KW-0808">Transferase</keyword>
<keyword evidence="3" id="KW-0325">Glycoprotein</keyword>
<dbReference type="Pfam" id="PF01453">
    <property type="entry name" value="B_lectin"/>
    <property type="match status" value="1"/>
</dbReference>
<reference evidence="5 6" key="1">
    <citation type="journal article" date="2019" name="Plant Biotechnol. J.">
        <title>The red bayberry genome and genetic basis of sex determination.</title>
        <authorList>
            <person name="Jia H.M."/>
            <person name="Jia H.J."/>
            <person name="Cai Q.L."/>
            <person name="Wang Y."/>
            <person name="Zhao H.B."/>
            <person name="Yang W.F."/>
            <person name="Wang G.Y."/>
            <person name="Li Y.H."/>
            <person name="Zhan D.L."/>
            <person name="Shen Y.T."/>
            <person name="Niu Q.F."/>
            <person name="Chang L."/>
            <person name="Qiu J."/>
            <person name="Zhao L."/>
            <person name="Xie H.B."/>
            <person name="Fu W.Y."/>
            <person name="Jin J."/>
            <person name="Li X.W."/>
            <person name="Jiao Y."/>
            <person name="Zhou C.C."/>
            <person name="Tu T."/>
            <person name="Chai C.Y."/>
            <person name="Gao J.L."/>
            <person name="Fan L.J."/>
            <person name="van de Weg E."/>
            <person name="Wang J.Y."/>
            <person name="Gao Z.S."/>
        </authorList>
    </citation>
    <scope>NUCLEOTIDE SEQUENCE [LARGE SCALE GENOMIC DNA]</scope>
    <source>
        <tissue evidence="5">Leaves</tissue>
    </source>
</reference>
<evidence type="ECO:0000259" key="4">
    <source>
        <dbReference type="PROSITE" id="PS50927"/>
    </source>
</evidence>
<evidence type="ECO:0000313" key="5">
    <source>
        <dbReference type="EMBL" id="KAB1223471.1"/>
    </source>
</evidence>
<organism evidence="5 6">
    <name type="scientific">Morella rubra</name>
    <name type="common">Chinese bayberry</name>
    <dbReference type="NCBI Taxonomy" id="262757"/>
    <lineage>
        <taxon>Eukaryota</taxon>
        <taxon>Viridiplantae</taxon>
        <taxon>Streptophyta</taxon>
        <taxon>Embryophyta</taxon>
        <taxon>Tracheophyta</taxon>
        <taxon>Spermatophyta</taxon>
        <taxon>Magnoliopsida</taxon>
        <taxon>eudicotyledons</taxon>
        <taxon>Gunneridae</taxon>
        <taxon>Pentapetalae</taxon>
        <taxon>rosids</taxon>
        <taxon>fabids</taxon>
        <taxon>Fagales</taxon>
        <taxon>Myricaceae</taxon>
        <taxon>Morella</taxon>
    </lineage>
</organism>
<dbReference type="AlphaFoldDB" id="A0A6A1WE59"/>
<dbReference type="OrthoDB" id="758220at2759"/>
<evidence type="ECO:0000313" key="6">
    <source>
        <dbReference type="Proteomes" id="UP000516437"/>
    </source>
</evidence>
<dbReference type="InterPro" id="IPR001480">
    <property type="entry name" value="Bulb-type_lectin_dom"/>
</dbReference>
<keyword evidence="2" id="KW-1015">Disulfide bond</keyword>
<dbReference type="Gene3D" id="2.90.10.10">
    <property type="entry name" value="Bulb-type lectin domain"/>
    <property type="match status" value="2"/>
</dbReference>
<dbReference type="PROSITE" id="PS50927">
    <property type="entry name" value="BULB_LECTIN"/>
    <property type="match status" value="1"/>
</dbReference>
<accession>A0A6A1WE59</accession>
<dbReference type="GO" id="GO:0016301">
    <property type="term" value="F:kinase activity"/>
    <property type="evidence" value="ECO:0007669"/>
    <property type="project" value="UniProtKB-KW"/>
</dbReference>
<feature type="domain" description="Bulb-type lectin" evidence="4">
    <location>
        <begin position="1"/>
        <end position="103"/>
    </location>
</feature>
<keyword evidence="5" id="KW-0675">Receptor</keyword>
<dbReference type="EMBL" id="RXIC02000020">
    <property type="protein sequence ID" value="KAB1223471.1"/>
    <property type="molecule type" value="Genomic_DNA"/>
</dbReference>
<keyword evidence="6" id="KW-1185">Reference proteome</keyword>
<protein>
    <submittedName>
        <fullName evidence="5">G-type lectin S-receptor-like serine/threonine-protein kinase RLK1</fullName>
    </submittedName>
</protein>
<dbReference type="InterPro" id="IPR051343">
    <property type="entry name" value="G-type_lectin_kinases/EP1-like"/>
</dbReference>
<keyword evidence="1" id="KW-0732">Signal</keyword>
<keyword evidence="5" id="KW-0418">Kinase</keyword>
<dbReference type="InterPro" id="IPR036426">
    <property type="entry name" value="Bulb-type_lectin_dom_sf"/>
</dbReference>